<evidence type="ECO:0000256" key="2">
    <source>
        <dbReference type="SAM" id="MobiDB-lite"/>
    </source>
</evidence>
<name>A0AAW1MW95_POPJA</name>
<feature type="coiled-coil region" evidence="1">
    <location>
        <begin position="36"/>
        <end position="70"/>
    </location>
</feature>
<evidence type="ECO:0000313" key="3">
    <source>
        <dbReference type="EMBL" id="KAK9752435.1"/>
    </source>
</evidence>
<organism evidence="3 4">
    <name type="scientific">Popillia japonica</name>
    <name type="common">Japanese beetle</name>
    <dbReference type="NCBI Taxonomy" id="7064"/>
    <lineage>
        <taxon>Eukaryota</taxon>
        <taxon>Metazoa</taxon>
        <taxon>Ecdysozoa</taxon>
        <taxon>Arthropoda</taxon>
        <taxon>Hexapoda</taxon>
        <taxon>Insecta</taxon>
        <taxon>Pterygota</taxon>
        <taxon>Neoptera</taxon>
        <taxon>Endopterygota</taxon>
        <taxon>Coleoptera</taxon>
        <taxon>Polyphaga</taxon>
        <taxon>Scarabaeiformia</taxon>
        <taxon>Scarabaeidae</taxon>
        <taxon>Rutelinae</taxon>
        <taxon>Popillia</taxon>
    </lineage>
</organism>
<dbReference type="AlphaFoldDB" id="A0AAW1MW95"/>
<dbReference type="EMBL" id="JASPKY010000020">
    <property type="protein sequence ID" value="KAK9752435.1"/>
    <property type="molecule type" value="Genomic_DNA"/>
</dbReference>
<reference evidence="3 4" key="1">
    <citation type="journal article" date="2024" name="BMC Genomics">
        <title>De novo assembly and annotation of Popillia japonica's genome with initial clues to its potential as an invasive pest.</title>
        <authorList>
            <person name="Cucini C."/>
            <person name="Boschi S."/>
            <person name="Funari R."/>
            <person name="Cardaioli E."/>
            <person name="Iannotti N."/>
            <person name="Marturano G."/>
            <person name="Paoli F."/>
            <person name="Bruttini M."/>
            <person name="Carapelli A."/>
            <person name="Frati F."/>
            <person name="Nardi F."/>
        </authorList>
    </citation>
    <scope>NUCLEOTIDE SEQUENCE [LARGE SCALE GENOMIC DNA]</scope>
    <source>
        <strain evidence="3">DMR45628</strain>
    </source>
</reference>
<dbReference type="InterPro" id="IPR043502">
    <property type="entry name" value="DNA/RNA_pol_sf"/>
</dbReference>
<gene>
    <name evidence="3" type="ORF">QE152_g4232</name>
</gene>
<protein>
    <submittedName>
        <fullName evidence="3">Uncharacterized protein</fullName>
    </submittedName>
</protein>
<dbReference type="Proteomes" id="UP001458880">
    <property type="component" value="Unassembled WGS sequence"/>
</dbReference>
<feature type="compositionally biased region" description="Polar residues" evidence="2">
    <location>
        <begin position="451"/>
        <end position="474"/>
    </location>
</feature>
<sequence length="527" mass="61023">MGDNDRVTRLKEQEENIIQKVVERVLANKGFFNKLLESVNNALHENQNKIKTVEEKVHRIESQVRQIDDSVELQEQYSRSNNLRFFGIPETENENTNEVIMDVCKKKLNIPLSHEDIDICHRLSRGEGATDHHRPIMVRFVRRSLRNNVFKAKKNLKGAKIIIREDLTKRRVSIVKDLIKRTNQRDVFSNNEYWKRLGVSEEFLDFYYSWRKNYKINAGIAYGRAKEQKTSGEPGTLVNNGIVSKLISNYLVRGEGPMSIVYKGDDFCKRQCNLRIDKDAEGRVNSACALKLKVSNGAGAEFCGLVYNGGTLYPSIPRKLNKIHAHRYRDLHHWQEYQQSLRDWINRLTKYGENRVVACNADMYGCQFEEMRLALDSINSFSHIDEEQFYLRAEKRNGGTTHVRTQRAINKEVYYNFFKISDPSTPRTPQQEEDLGAKRKITRPRIRIETRASSSSTESIGRTTRSTKKVQQPVTRLAKTPLTSPEPIVEDKPSPTQSTTQREEYYSAKSEELNLFSTKVPKLSTIH</sequence>
<dbReference type="GO" id="GO:0071897">
    <property type="term" value="P:DNA biosynthetic process"/>
    <property type="evidence" value="ECO:0007669"/>
    <property type="project" value="UniProtKB-ARBA"/>
</dbReference>
<keyword evidence="1" id="KW-0175">Coiled coil</keyword>
<dbReference type="Gene3D" id="3.30.70.1820">
    <property type="entry name" value="L1 transposable element, RRM domain"/>
    <property type="match status" value="1"/>
</dbReference>
<accession>A0AAW1MW95</accession>
<proteinExistence type="predicted"/>
<comment type="caution">
    <text evidence="3">The sequence shown here is derived from an EMBL/GenBank/DDBJ whole genome shotgun (WGS) entry which is preliminary data.</text>
</comment>
<evidence type="ECO:0000313" key="4">
    <source>
        <dbReference type="Proteomes" id="UP001458880"/>
    </source>
</evidence>
<keyword evidence="4" id="KW-1185">Reference proteome</keyword>
<evidence type="ECO:0000256" key="1">
    <source>
        <dbReference type="SAM" id="Coils"/>
    </source>
</evidence>
<feature type="region of interest" description="Disordered" evidence="2">
    <location>
        <begin position="450"/>
        <end position="507"/>
    </location>
</feature>
<dbReference type="SUPFAM" id="SSF56672">
    <property type="entry name" value="DNA/RNA polymerases"/>
    <property type="match status" value="1"/>
</dbReference>